<keyword evidence="1" id="KW-0812">Transmembrane</keyword>
<sequence>MSSDTNHRESIRIAHLTMLQSVILRMGSNSFALKALSATFGSAAVAIMASSDKPSPYYAFAATVPILIFWLMDAQYLRYERAYRRLYEHVRKGEEIDDYSLEAKPFMADTAPVLKLAISWSVSWFYSAIIISLGIVAALIFKGN</sequence>
<keyword evidence="3" id="KW-1185">Reference proteome</keyword>
<reference evidence="2 3" key="1">
    <citation type="submission" date="2021-06" db="EMBL/GenBank/DDBJ databases">
        <title>Nitratireductor porphyridii sp. nov., isolated from a small marine red alga, Porphyridium purpureum in South Korea.</title>
        <authorList>
            <person name="Kim K.H."/>
            <person name="Kristyanto S."/>
            <person name="Jeon C.O."/>
        </authorList>
    </citation>
    <scope>NUCLEOTIDE SEQUENCE [LARGE SCALE GENOMIC DNA]</scope>
    <source>
        <strain evidence="2 3">R6</strain>
    </source>
</reference>
<name>A0ABS7RAJ1_9HYPH</name>
<feature type="transmembrane region" description="Helical" evidence="1">
    <location>
        <begin position="31"/>
        <end position="51"/>
    </location>
</feature>
<keyword evidence="1" id="KW-1133">Transmembrane helix</keyword>
<gene>
    <name evidence="2" type="ORF">KVG22_15225</name>
</gene>
<comment type="caution">
    <text evidence="2">The sequence shown here is derived from an EMBL/GenBank/DDBJ whole genome shotgun (WGS) entry which is preliminary data.</text>
</comment>
<proteinExistence type="predicted"/>
<feature type="transmembrane region" description="Helical" evidence="1">
    <location>
        <begin position="124"/>
        <end position="141"/>
    </location>
</feature>
<evidence type="ECO:0000256" key="1">
    <source>
        <dbReference type="SAM" id="Phobius"/>
    </source>
</evidence>
<organism evidence="2 3">
    <name type="scientific">Nitratireductor rhodophyticola</name>
    <dbReference type="NCBI Taxonomy" id="2854036"/>
    <lineage>
        <taxon>Bacteria</taxon>
        <taxon>Pseudomonadati</taxon>
        <taxon>Pseudomonadota</taxon>
        <taxon>Alphaproteobacteria</taxon>
        <taxon>Hyphomicrobiales</taxon>
        <taxon>Phyllobacteriaceae</taxon>
        <taxon>Nitratireductor</taxon>
    </lineage>
</organism>
<protein>
    <submittedName>
        <fullName evidence="2">Uncharacterized protein</fullName>
    </submittedName>
</protein>
<evidence type="ECO:0000313" key="2">
    <source>
        <dbReference type="EMBL" id="MBY8917956.1"/>
    </source>
</evidence>
<accession>A0ABS7RAJ1</accession>
<evidence type="ECO:0000313" key="3">
    <source>
        <dbReference type="Proteomes" id="UP000777661"/>
    </source>
</evidence>
<dbReference type="EMBL" id="JAHSQO010000004">
    <property type="protein sequence ID" value="MBY8917956.1"/>
    <property type="molecule type" value="Genomic_DNA"/>
</dbReference>
<keyword evidence="1" id="KW-0472">Membrane</keyword>
<dbReference type="Proteomes" id="UP000777661">
    <property type="component" value="Unassembled WGS sequence"/>
</dbReference>
<feature type="transmembrane region" description="Helical" evidence="1">
    <location>
        <begin position="57"/>
        <end position="77"/>
    </location>
</feature>